<evidence type="ECO:0000313" key="4">
    <source>
        <dbReference type="Proteomes" id="UP000007797"/>
    </source>
</evidence>
<dbReference type="InterPro" id="IPR003118">
    <property type="entry name" value="Pointed_dom"/>
</dbReference>
<dbReference type="AlphaFoldDB" id="F4PR28"/>
<gene>
    <name evidence="3" type="ORF">DFA_01975</name>
</gene>
<dbReference type="SUPFAM" id="SSF47769">
    <property type="entry name" value="SAM/Pointed domain"/>
    <property type="match status" value="1"/>
</dbReference>
<feature type="domain" description="SAM" evidence="2">
    <location>
        <begin position="20"/>
        <end position="86"/>
    </location>
</feature>
<protein>
    <recommendedName>
        <fullName evidence="2">SAM domain-containing protein</fullName>
    </recommendedName>
</protein>
<evidence type="ECO:0000259" key="2">
    <source>
        <dbReference type="PROSITE" id="PS50105"/>
    </source>
</evidence>
<dbReference type="OrthoDB" id="2409171at2759"/>
<sequence length="248" mass="28717">MIQPHINLDKKIVLEDFMQWTEEDVQIWLRTVVEDGDLYADMISSQRVKGKDLCNLTYERLIQHPFNLIGGYALRLERQIKDLKYNYYKSVGLDYYEKVKGALYTGYSIGYKYSSIVYKYLPSIPLDRILKRNQQSLPTTNPILESTADINANGSENYRNSFDSLATSSSNFSSPFSMAQDHNVTPIEPQVFHSEYHNPPPIPQQQEESNIHNHSAIVGEVAPQHQYYEQQQQQPSFTTTQQPQQPLF</sequence>
<dbReference type="PROSITE" id="PS50105">
    <property type="entry name" value="SAM_DOMAIN"/>
    <property type="match status" value="1"/>
</dbReference>
<accession>F4PR28</accession>
<feature type="compositionally biased region" description="Low complexity" evidence="1">
    <location>
        <begin position="223"/>
        <end position="248"/>
    </location>
</feature>
<feature type="region of interest" description="Disordered" evidence="1">
    <location>
        <begin position="220"/>
        <end position="248"/>
    </location>
</feature>
<dbReference type="GeneID" id="14873349"/>
<evidence type="ECO:0000313" key="3">
    <source>
        <dbReference type="EMBL" id="EGG22085.1"/>
    </source>
</evidence>
<dbReference type="Proteomes" id="UP000007797">
    <property type="component" value="Unassembled WGS sequence"/>
</dbReference>
<proteinExistence type="predicted"/>
<dbReference type="InterPro" id="IPR001660">
    <property type="entry name" value="SAM"/>
</dbReference>
<keyword evidence="4" id="KW-1185">Reference proteome</keyword>
<dbReference type="KEGG" id="dfa:DFA_01975"/>
<dbReference type="Gene3D" id="1.10.150.50">
    <property type="entry name" value="Transcription Factor, Ets-1"/>
    <property type="match status" value="1"/>
</dbReference>
<dbReference type="RefSeq" id="XP_004359936.1">
    <property type="nucleotide sequence ID" value="XM_004359879.1"/>
</dbReference>
<dbReference type="EMBL" id="GL883010">
    <property type="protein sequence ID" value="EGG22085.1"/>
    <property type="molecule type" value="Genomic_DNA"/>
</dbReference>
<dbReference type="GO" id="GO:0043565">
    <property type="term" value="F:sequence-specific DNA binding"/>
    <property type="evidence" value="ECO:0007669"/>
    <property type="project" value="InterPro"/>
</dbReference>
<organism evidence="3 4">
    <name type="scientific">Cavenderia fasciculata</name>
    <name type="common">Slime mold</name>
    <name type="synonym">Dictyostelium fasciculatum</name>
    <dbReference type="NCBI Taxonomy" id="261658"/>
    <lineage>
        <taxon>Eukaryota</taxon>
        <taxon>Amoebozoa</taxon>
        <taxon>Evosea</taxon>
        <taxon>Eumycetozoa</taxon>
        <taxon>Dictyostelia</taxon>
        <taxon>Acytosteliales</taxon>
        <taxon>Cavenderiaceae</taxon>
        <taxon>Cavenderia</taxon>
    </lineage>
</organism>
<evidence type="ECO:0000256" key="1">
    <source>
        <dbReference type="SAM" id="MobiDB-lite"/>
    </source>
</evidence>
<dbReference type="InterPro" id="IPR013761">
    <property type="entry name" value="SAM/pointed_sf"/>
</dbReference>
<reference evidence="4" key="1">
    <citation type="journal article" date="2011" name="Genome Res.">
        <title>Phylogeny-wide analysis of social amoeba genomes highlights ancient origins for complex intercellular communication.</title>
        <authorList>
            <person name="Heidel A.J."/>
            <person name="Lawal H.M."/>
            <person name="Felder M."/>
            <person name="Schilde C."/>
            <person name="Helps N.R."/>
            <person name="Tunggal B."/>
            <person name="Rivero F."/>
            <person name="John U."/>
            <person name="Schleicher M."/>
            <person name="Eichinger L."/>
            <person name="Platzer M."/>
            <person name="Noegel A.A."/>
            <person name="Schaap P."/>
            <person name="Gloeckner G."/>
        </authorList>
    </citation>
    <scope>NUCLEOTIDE SEQUENCE [LARGE SCALE GENOMIC DNA]</scope>
    <source>
        <strain evidence="4">SH3</strain>
    </source>
</reference>
<dbReference type="Pfam" id="PF02198">
    <property type="entry name" value="SAM_PNT"/>
    <property type="match status" value="1"/>
</dbReference>
<name>F4PR28_CACFS</name>